<dbReference type="PANTHER" id="PTHR35369">
    <property type="entry name" value="BLR3025 PROTEIN-RELATED"/>
    <property type="match status" value="1"/>
</dbReference>
<evidence type="ECO:0000313" key="11">
    <source>
        <dbReference type="EMBL" id="MBE1237132.1"/>
    </source>
</evidence>
<comment type="function">
    <text evidence="5">Poorly processive, error-prone DNA polymerase involved in untargeted mutagenesis. Copies undamaged DNA at stalled replication forks, which arise in vivo from mismatched or misaligned primer ends. These misaligned primers can be extended by PolIV. Exhibits no 3'-5' exonuclease (proofreading) activity. May be involved in translesional synthesis, in conjunction with the beta clamp from PolIII.</text>
</comment>
<evidence type="ECO:0000256" key="6">
    <source>
        <dbReference type="ARBA" id="ARBA00049244"/>
    </source>
</evidence>
<dbReference type="SUPFAM" id="SSF56672">
    <property type="entry name" value="DNA/RNA polymerases"/>
    <property type="match status" value="1"/>
</dbReference>
<dbReference type="Gene3D" id="3.40.1170.60">
    <property type="match status" value="1"/>
</dbReference>
<evidence type="ECO:0000256" key="3">
    <source>
        <dbReference type="ARBA" id="ARBA00012417"/>
    </source>
</evidence>
<sequence>MLHPEPPSTAQSGLHSVFRPPPPSGTRVSPPVPVERRTVRAAAHHSRTAYGTPPEGPRAPCATAPLHEHRTAQPAPLVLSARSGNRDRVHAACPEALALGIRPGMSLTRARALVEPLTVIPATPADDARRLEALGLRLLETFSPHIGVDPPDGLLLETTGVDHLFGGETALMEALERYLRDLGLTPRLALADTPAAARALARHGARTCTIAPAGTTRTHLAPLPLEALRLPETIRDGLLTLGFERIGDLLKRPRAPLARRFGPVISLRLDQALGDVDEPFRPLRARETPQARMAFAEPVGTGESIAAAANLLARSLCHTLQNRGLGGRVFDLFCHRVDHRVVSLRIRTSTALHDPARLARLFRERIDTLDPGFGIETMILRATATLPLAPARQTTTDDGDEGSPASVRDLSPLVDILVNRLGGQRVYTLRSVESDVPERSVVRIPVLSRSDRDPPPGSGAGTGTAPPWPRPVRLLTPPESIDALALLPDRPPRAFTWRGTRYRVVCADGPERIFGEWWKRPAEQDAVRDYFRLETDTGERYWVYRLGDGENPDTGSGRWFLQGFFA</sequence>
<keyword evidence="4" id="KW-0227">DNA damage</keyword>
<dbReference type="Gene3D" id="3.30.70.270">
    <property type="match status" value="1"/>
</dbReference>
<dbReference type="EC" id="2.7.7.7" evidence="3"/>
<comment type="similarity">
    <text evidence="1">Belongs to the DNA polymerase type-Y family.</text>
</comment>
<feature type="region of interest" description="Disordered" evidence="7">
    <location>
        <begin position="443"/>
        <end position="473"/>
    </location>
</feature>
<comment type="caution">
    <text evidence="11">The sequence shown here is derived from an EMBL/GenBank/DDBJ whole genome shotgun (WGS) entry which is preliminary data.</text>
</comment>
<keyword evidence="12" id="KW-1185">Reference proteome</keyword>
<gene>
    <name evidence="11" type="ORF">IHV25_05660</name>
</gene>
<evidence type="ECO:0000256" key="4">
    <source>
        <dbReference type="ARBA" id="ARBA00022763"/>
    </source>
</evidence>
<dbReference type="InterPro" id="IPR001126">
    <property type="entry name" value="UmuC"/>
</dbReference>
<dbReference type="GO" id="GO:0003684">
    <property type="term" value="F:damaged DNA binding"/>
    <property type="evidence" value="ECO:0007669"/>
    <property type="project" value="InterPro"/>
</dbReference>
<dbReference type="Pfam" id="PF20114">
    <property type="entry name" value="DUF6504"/>
    <property type="match status" value="1"/>
</dbReference>
<feature type="domain" description="UmuC" evidence="8">
    <location>
        <begin position="76"/>
        <end position="200"/>
    </location>
</feature>
<organism evidence="11 12">
    <name type="scientific">Phaeovibrio sulfidiphilus</name>
    <dbReference type="NCBI Taxonomy" id="1220600"/>
    <lineage>
        <taxon>Bacteria</taxon>
        <taxon>Pseudomonadati</taxon>
        <taxon>Pseudomonadota</taxon>
        <taxon>Alphaproteobacteria</taxon>
        <taxon>Rhodospirillales</taxon>
        <taxon>Rhodospirillaceae</taxon>
        <taxon>Phaeovibrio</taxon>
    </lineage>
</organism>
<proteinExistence type="inferred from homology"/>
<dbReference type="InterPro" id="IPR043128">
    <property type="entry name" value="Rev_trsase/Diguanyl_cyclase"/>
</dbReference>
<reference evidence="11" key="1">
    <citation type="submission" date="2020-10" db="EMBL/GenBank/DDBJ databases">
        <title>Genome sequence of the unusual species of purple photosynthetic bacteria, Phaeovibrio sulfidiphilus DSM 23193, type strain.</title>
        <authorList>
            <person name="Kyndt J.A."/>
            <person name="Meyer T.E."/>
        </authorList>
    </citation>
    <scope>NUCLEOTIDE SEQUENCE</scope>
    <source>
        <strain evidence="11">DSM 23193</strain>
    </source>
</reference>
<dbReference type="GO" id="GO:0006281">
    <property type="term" value="P:DNA repair"/>
    <property type="evidence" value="ECO:0007669"/>
    <property type="project" value="InterPro"/>
</dbReference>
<comment type="catalytic activity">
    <reaction evidence="6">
        <text>DNA(n) + a 2'-deoxyribonucleoside 5'-triphosphate = DNA(n+1) + diphosphate</text>
        <dbReference type="Rhea" id="RHEA:22508"/>
        <dbReference type="Rhea" id="RHEA-COMP:17339"/>
        <dbReference type="Rhea" id="RHEA-COMP:17340"/>
        <dbReference type="ChEBI" id="CHEBI:33019"/>
        <dbReference type="ChEBI" id="CHEBI:61560"/>
        <dbReference type="ChEBI" id="CHEBI:173112"/>
        <dbReference type="EC" id="2.7.7.7"/>
    </reaction>
</comment>
<accession>A0A8J6YQ11</accession>
<comment type="subunit">
    <text evidence="2">Monomer.</text>
</comment>
<feature type="region of interest" description="Disordered" evidence="7">
    <location>
        <begin position="1"/>
        <end position="34"/>
    </location>
</feature>
<dbReference type="InterPro" id="IPR043502">
    <property type="entry name" value="DNA/RNA_pol_sf"/>
</dbReference>
<dbReference type="AlphaFoldDB" id="A0A8J6YQ11"/>
<evidence type="ECO:0000259" key="10">
    <source>
        <dbReference type="Pfam" id="PF20114"/>
    </source>
</evidence>
<dbReference type="CDD" id="cd03468">
    <property type="entry name" value="PolY_like"/>
    <property type="match status" value="1"/>
</dbReference>
<evidence type="ECO:0000256" key="7">
    <source>
        <dbReference type="SAM" id="MobiDB-lite"/>
    </source>
</evidence>
<dbReference type="Pfam" id="PF00817">
    <property type="entry name" value="IMS"/>
    <property type="match status" value="1"/>
</dbReference>
<dbReference type="PANTHER" id="PTHR35369:SF2">
    <property type="entry name" value="BLR3025 PROTEIN"/>
    <property type="match status" value="1"/>
</dbReference>
<dbReference type="InterPro" id="IPR017961">
    <property type="entry name" value="DNA_pol_Y-fam_little_finger"/>
</dbReference>
<feature type="domain" description="DUF6504" evidence="10">
    <location>
        <begin position="490"/>
        <end position="562"/>
    </location>
</feature>
<protein>
    <recommendedName>
        <fullName evidence="3">DNA-directed DNA polymerase</fullName>
        <ecNumber evidence="3">2.7.7.7</ecNumber>
    </recommendedName>
</protein>
<name>A0A8J6YQ11_9PROT</name>
<evidence type="ECO:0000256" key="2">
    <source>
        <dbReference type="ARBA" id="ARBA00011245"/>
    </source>
</evidence>
<evidence type="ECO:0000256" key="1">
    <source>
        <dbReference type="ARBA" id="ARBA00010945"/>
    </source>
</evidence>
<dbReference type="EMBL" id="JACZHT010000003">
    <property type="protein sequence ID" value="MBE1237132.1"/>
    <property type="molecule type" value="Genomic_DNA"/>
</dbReference>
<dbReference type="InterPro" id="IPR045443">
    <property type="entry name" value="DUF6504"/>
</dbReference>
<dbReference type="Proteomes" id="UP000631034">
    <property type="component" value="Unassembled WGS sequence"/>
</dbReference>
<evidence type="ECO:0000259" key="8">
    <source>
        <dbReference type="Pfam" id="PF00817"/>
    </source>
</evidence>
<evidence type="ECO:0000256" key="5">
    <source>
        <dbReference type="ARBA" id="ARBA00025589"/>
    </source>
</evidence>
<dbReference type="Pfam" id="PF11799">
    <property type="entry name" value="IMS_C"/>
    <property type="match status" value="1"/>
</dbReference>
<evidence type="ECO:0000259" key="9">
    <source>
        <dbReference type="Pfam" id="PF11799"/>
    </source>
</evidence>
<evidence type="ECO:0000313" key="12">
    <source>
        <dbReference type="Proteomes" id="UP000631034"/>
    </source>
</evidence>
<feature type="domain" description="DNA polymerase Y-family little finger" evidence="9">
    <location>
        <begin position="293"/>
        <end position="371"/>
    </location>
</feature>
<dbReference type="InterPro" id="IPR050356">
    <property type="entry name" value="SulA_CellDiv_inhibitor"/>
</dbReference>